<sequence>MTAWQGCWRTAEAELLTPDQVRRCGVTGGCGGEQDESHGSGCWAAMGDGLIRKATEEAGEFSEASRLEDNRHNVWRREEKTPRGIGGWGWGCDRRVAGEEQRRRALGRGRARWHGGRPKTETTRGGTPAEQGKMAASISLSRKWRQIVPTEAGGGDWILNCSLILSTFEDDLERG</sequence>
<dbReference type="AlphaFoldDB" id="A0AAV5EYN3"/>
<feature type="region of interest" description="Disordered" evidence="1">
    <location>
        <begin position="106"/>
        <end position="133"/>
    </location>
</feature>
<evidence type="ECO:0000313" key="2">
    <source>
        <dbReference type="EMBL" id="GJN27701.1"/>
    </source>
</evidence>
<comment type="caution">
    <text evidence="2">The sequence shown here is derived from an EMBL/GenBank/DDBJ whole genome shotgun (WGS) entry which is preliminary data.</text>
</comment>
<protein>
    <submittedName>
        <fullName evidence="2">Uncharacterized protein</fullName>
    </submittedName>
</protein>
<dbReference type="Proteomes" id="UP001054889">
    <property type="component" value="Unassembled WGS sequence"/>
</dbReference>
<keyword evidence="3" id="KW-1185">Reference proteome</keyword>
<proteinExistence type="predicted"/>
<organism evidence="2 3">
    <name type="scientific">Eleusine coracana subsp. coracana</name>
    <dbReference type="NCBI Taxonomy" id="191504"/>
    <lineage>
        <taxon>Eukaryota</taxon>
        <taxon>Viridiplantae</taxon>
        <taxon>Streptophyta</taxon>
        <taxon>Embryophyta</taxon>
        <taxon>Tracheophyta</taxon>
        <taxon>Spermatophyta</taxon>
        <taxon>Magnoliopsida</taxon>
        <taxon>Liliopsida</taxon>
        <taxon>Poales</taxon>
        <taxon>Poaceae</taxon>
        <taxon>PACMAD clade</taxon>
        <taxon>Chloridoideae</taxon>
        <taxon>Cynodonteae</taxon>
        <taxon>Eleusininae</taxon>
        <taxon>Eleusine</taxon>
    </lineage>
</organism>
<name>A0AAV5EYN3_ELECO</name>
<evidence type="ECO:0000256" key="1">
    <source>
        <dbReference type="SAM" id="MobiDB-lite"/>
    </source>
</evidence>
<evidence type="ECO:0000313" key="3">
    <source>
        <dbReference type="Proteomes" id="UP001054889"/>
    </source>
</evidence>
<reference evidence="2" key="1">
    <citation type="journal article" date="2018" name="DNA Res.">
        <title>Multiple hybrid de novo genome assembly of finger millet, an orphan allotetraploid crop.</title>
        <authorList>
            <person name="Hatakeyama M."/>
            <person name="Aluri S."/>
            <person name="Balachadran M.T."/>
            <person name="Sivarajan S.R."/>
            <person name="Patrignani A."/>
            <person name="Gruter S."/>
            <person name="Poveda L."/>
            <person name="Shimizu-Inatsugi R."/>
            <person name="Baeten J."/>
            <person name="Francoijs K.J."/>
            <person name="Nataraja K.N."/>
            <person name="Reddy Y.A.N."/>
            <person name="Phadnis S."/>
            <person name="Ravikumar R.L."/>
            <person name="Schlapbach R."/>
            <person name="Sreeman S.M."/>
            <person name="Shimizu K.K."/>
        </authorList>
    </citation>
    <scope>NUCLEOTIDE SEQUENCE</scope>
</reference>
<dbReference type="EMBL" id="BQKI01000079">
    <property type="protein sequence ID" value="GJN27701.1"/>
    <property type="molecule type" value="Genomic_DNA"/>
</dbReference>
<gene>
    <name evidence="2" type="primary">gb15744</name>
    <name evidence="2" type="ORF">PR202_gb15744</name>
</gene>
<feature type="compositionally biased region" description="Basic residues" evidence="1">
    <location>
        <begin position="106"/>
        <end position="117"/>
    </location>
</feature>
<reference evidence="2" key="2">
    <citation type="submission" date="2021-12" db="EMBL/GenBank/DDBJ databases">
        <title>Resequencing data analysis of finger millet.</title>
        <authorList>
            <person name="Hatakeyama M."/>
            <person name="Aluri S."/>
            <person name="Balachadran M.T."/>
            <person name="Sivarajan S.R."/>
            <person name="Poveda L."/>
            <person name="Shimizu-Inatsugi R."/>
            <person name="Schlapbach R."/>
            <person name="Sreeman S.M."/>
            <person name="Shimizu K.K."/>
        </authorList>
    </citation>
    <scope>NUCLEOTIDE SEQUENCE</scope>
</reference>
<accession>A0AAV5EYN3</accession>